<keyword evidence="3" id="KW-0560">Oxidoreductase</keyword>
<dbReference type="Pfam" id="PF05118">
    <property type="entry name" value="Asp_Arg_Hydrox"/>
    <property type="match status" value="1"/>
</dbReference>
<dbReference type="EMBL" id="AP007255">
    <property type="protein sequence ID" value="BAE50706.1"/>
    <property type="molecule type" value="Genomic_DNA"/>
</dbReference>
<accession>Q2W619</accession>
<evidence type="ECO:0000256" key="1">
    <source>
        <dbReference type="ARBA" id="ARBA00007730"/>
    </source>
</evidence>
<evidence type="ECO:0000256" key="2">
    <source>
        <dbReference type="ARBA" id="ARBA00022964"/>
    </source>
</evidence>
<comment type="similarity">
    <text evidence="1">Belongs to the aspartyl/asparaginyl beta-hydroxylase family.</text>
</comment>
<evidence type="ECO:0000313" key="5">
    <source>
        <dbReference type="EMBL" id="BAE50706.1"/>
    </source>
</evidence>
<dbReference type="PANTHER" id="PTHR46332">
    <property type="entry name" value="ASPARTATE BETA-HYDROXYLASE DOMAIN-CONTAINING PROTEIN 2"/>
    <property type="match status" value="1"/>
</dbReference>
<proteinExistence type="inferred from homology"/>
<dbReference type="Gene3D" id="2.60.120.330">
    <property type="entry name" value="B-lactam Antibiotic, Isopenicillin N Synthase, Chain"/>
    <property type="match status" value="1"/>
</dbReference>
<dbReference type="SUPFAM" id="SSF51197">
    <property type="entry name" value="Clavaminate synthase-like"/>
    <property type="match status" value="1"/>
</dbReference>
<keyword evidence="6" id="KW-1185">Reference proteome</keyword>
<name>Q2W619_PARM1</name>
<dbReference type="KEGG" id="mag:amb1902"/>
<reference evidence="5 6" key="1">
    <citation type="journal article" date="2005" name="DNA Res.">
        <title>Complete genome sequence of the facultative anaerobic magnetotactic bacterium Magnetospirillum sp. strain AMB-1.</title>
        <authorList>
            <person name="Matsunaga T."/>
            <person name="Okamura Y."/>
            <person name="Fukuda Y."/>
            <person name="Wahyudi A.T."/>
            <person name="Murase Y."/>
            <person name="Takeyama H."/>
        </authorList>
    </citation>
    <scope>NUCLEOTIDE SEQUENCE [LARGE SCALE GENOMIC DNA]</scope>
    <source>
        <strain evidence="6">ATCC 700264 / AMB-1</strain>
    </source>
</reference>
<dbReference type="PANTHER" id="PTHR46332:SF5">
    <property type="entry name" value="ASPARTATE BETA-HYDROXYLASE DOMAIN CONTAINING 2"/>
    <property type="match status" value="1"/>
</dbReference>
<dbReference type="GO" id="GO:0016020">
    <property type="term" value="C:membrane"/>
    <property type="evidence" value="ECO:0007669"/>
    <property type="project" value="TreeGrafter"/>
</dbReference>
<dbReference type="AlphaFoldDB" id="Q2W619"/>
<gene>
    <name evidence="5" type="ordered locus">amb1902</name>
</gene>
<evidence type="ECO:0000259" key="4">
    <source>
        <dbReference type="Pfam" id="PF05118"/>
    </source>
</evidence>
<protein>
    <submittedName>
        <fullName evidence="5">Aspartyl/asparaginyl beta-hydroxylase and related dioxygenase</fullName>
    </submittedName>
</protein>
<sequence>MREGLVMSPAPAQLPHCAVLSGHFPQILAECRALPDDDFVPWPETALYTRGWVVHGLVVQGREVLENCLFCPRTTMMLRTLPGLVNAGFSRLLPGTRILPHQGYTDQVWRVHLGLEVPPGCGLKVGGDTLSWQAGQCLAFDDTVMHEAWNLGSQPRTVLLVDISKSACPSGDALP</sequence>
<dbReference type="InterPro" id="IPR007803">
    <property type="entry name" value="Asp/Arg/Pro-Hydrxlase"/>
</dbReference>
<dbReference type="HOGENOM" id="CLU_071783_0_1_5"/>
<feature type="domain" description="Aspartyl/asparaginy/proline hydroxylase" evidence="4">
    <location>
        <begin position="23"/>
        <end position="164"/>
    </location>
</feature>
<evidence type="ECO:0000256" key="3">
    <source>
        <dbReference type="ARBA" id="ARBA00023002"/>
    </source>
</evidence>
<dbReference type="STRING" id="342108.amb1902"/>
<evidence type="ECO:0000313" key="6">
    <source>
        <dbReference type="Proteomes" id="UP000007058"/>
    </source>
</evidence>
<dbReference type="InterPro" id="IPR027443">
    <property type="entry name" value="IPNS-like_sf"/>
</dbReference>
<dbReference type="Proteomes" id="UP000007058">
    <property type="component" value="Chromosome"/>
</dbReference>
<organism evidence="5 6">
    <name type="scientific">Paramagnetospirillum magneticum (strain ATCC 700264 / AMB-1)</name>
    <name type="common">Magnetospirillum magneticum</name>
    <dbReference type="NCBI Taxonomy" id="342108"/>
    <lineage>
        <taxon>Bacteria</taxon>
        <taxon>Pseudomonadati</taxon>
        <taxon>Pseudomonadota</taxon>
        <taxon>Alphaproteobacteria</taxon>
        <taxon>Rhodospirillales</taxon>
        <taxon>Magnetospirillaceae</taxon>
        <taxon>Paramagnetospirillum</taxon>
    </lineage>
</organism>
<keyword evidence="2 5" id="KW-0223">Dioxygenase</keyword>
<dbReference type="InterPro" id="IPR051821">
    <property type="entry name" value="Asp/Asn_beta-hydroxylase"/>
</dbReference>
<dbReference type="GO" id="GO:0051213">
    <property type="term" value="F:dioxygenase activity"/>
    <property type="evidence" value="ECO:0007669"/>
    <property type="project" value="UniProtKB-KW"/>
</dbReference>